<gene>
    <name evidence="3" type="ORF">NA56DRAFT_697668</name>
</gene>
<feature type="chain" id="PRO_5014445904" evidence="2">
    <location>
        <begin position="22"/>
        <end position="123"/>
    </location>
</feature>
<dbReference type="Proteomes" id="UP000235672">
    <property type="component" value="Unassembled WGS sequence"/>
</dbReference>
<organism evidence="3 4">
    <name type="scientific">Hyaloscypha hepaticicola</name>
    <dbReference type="NCBI Taxonomy" id="2082293"/>
    <lineage>
        <taxon>Eukaryota</taxon>
        <taxon>Fungi</taxon>
        <taxon>Dikarya</taxon>
        <taxon>Ascomycota</taxon>
        <taxon>Pezizomycotina</taxon>
        <taxon>Leotiomycetes</taxon>
        <taxon>Helotiales</taxon>
        <taxon>Hyaloscyphaceae</taxon>
        <taxon>Hyaloscypha</taxon>
    </lineage>
</organism>
<keyword evidence="4" id="KW-1185">Reference proteome</keyword>
<evidence type="ECO:0000313" key="4">
    <source>
        <dbReference type="Proteomes" id="UP000235672"/>
    </source>
</evidence>
<keyword evidence="2" id="KW-0732">Signal</keyword>
<accession>A0A2J6QMJ1</accession>
<evidence type="ECO:0000256" key="2">
    <source>
        <dbReference type="SAM" id="SignalP"/>
    </source>
</evidence>
<name>A0A2J6QMJ1_9HELO</name>
<feature type="signal peptide" evidence="2">
    <location>
        <begin position="1"/>
        <end position="21"/>
    </location>
</feature>
<evidence type="ECO:0000256" key="1">
    <source>
        <dbReference type="SAM" id="MobiDB-lite"/>
    </source>
</evidence>
<feature type="compositionally biased region" description="Low complexity" evidence="1">
    <location>
        <begin position="61"/>
        <end position="86"/>
    </location>
</feature>
<evidence type="ECO:0000313" key="3">
    <source>
        <dbReference type="EMBL" id="PMD27480.1"/>
    </source>
</evidence>
<proteinExistence type="predicted"/>
<sequence>MLTAVALMFVGALLVFQSSETRNDDEIPSSIRPDSEVALLLFTAPINDKRVPGGRFGLATAAQPQPCPAQSTRSERAQSAQARSAATLTDAGTLAPDFLPLGIGFFIVNTRDVVTCEDAPKAL</sequence>
<reference evidence="3 4" key="1">
    <citation type="submission" date="2016-05" db="EMBL/GenBank/DDBJ databases">
        <title>A degradative enzymes factory behind the ericoid mycorrhizal symbiosis.</title>
        <authorList>
            <consortium name="DOE Joint Genome Institute"/>
            <person name="Martino E."/>
            <person name="Morin E."/>
            <person name="Grelet G."/>
            <person name="Kuo A."/>
            <person name="Kohler A."/>
            <person name="Daghino S."/>
            <person name="Barry K."/>
            <person name="Choi C."/>
            <person name="Cichocki N."/>
            <person name="Clum A."/>
            <person name="Copeland A."/>
            <person name="Hainaut M."/>
            <person name="Haridas S."/>
            <person name="Labutti K."/>
            <person name="Lindquist E."/>
            <person name="Lipzen A."/>
            <person name="Khouja H.-R."/>
            <person name="Murat C."/>
            <person name="Ohm R."/>
            <person name="Olson A."/>
            <person name="Spatafora J."/>
            <person name="Veneault-Fourrey C."/>
            <person name="Henrissat B."/>
            <person name="Grigoriev I."/>
            <person name="Martin F."/>
            <person name="Perotto S."/>
        </authorList>
    </citation>
    <scope>NUCLEOTIDE SEQUENCE [LARGE SCALE GENOMIC DNA]</scope>
    <source>
        <strain evidence="3 4">UAMH 7357</strain>
    </source>
</reference>
<dbReference type="AlphaFoldDB" id="A0A2J6QMJ1"/>
<protein>
    <submittedName>
        <fullName evidence="3">Uncharacterized protein</fullName>
    </submittedName>
</protein>
<dbReference type="EMBL" id="KZ613466">
    <property type="protein sequence ID" value="PMD27480.1"/>
    <property type="molecule type" value="Genomic_DNA"/>
</dbReference>
<feature type="region of interest" description="Disordered" evidence="1">
    <location>
        <begin position="54"/>
        <end position="86"/>
    </location>
</feature>